<keyword evidence="5 6" id="KW-0472">Membrane</keyword>
<evidence type="ECO:0000256" key="3">
    <source>
        <dbReference type="ARBA" id="ARBA00022692"/>
    </source>
</evidence>
<dbReference type="Proteomes" id="UP000321574">
    <property type="component" value="Unassembled WGS sequence"/>
</dbReference>
<evidence type="ECO:0000256" key="6">
    <source>
        <dbReference type="SAM" id="Phobius"/>
    </source>
</evidence>
<evidence type="ECO:0000259" key="7">
    <source>
        <dbReference type="Pfam" id="PF04024"/>
    </source>
</evidence>
<accession>A0A5C8NUY3</accession>
<keyword evidence="9" id="KW-1185">Reference proteome</keyword>
<sequence>MKRLYRSSKNRILGGVLGGIGEYFQIDPTLIRLLFILILFFGAFFVPAIVYFIAMIIIPQDPEVF</sequence>
<evidence type="ECO:0000256" key="4">
    <source>
        <dbReference type="ARBA" id="ARBA00022989"/>
    </source>
</evidence>
<evidence type="ECO:0000256" key="5">
    <source>
        <dbReference type="ARBA" id="ARBA00023136"/>
    </source>
</evidence>
<evidence type="ECO:0000256" key="2">
    <source>
        <dbReference type="ARBA" id="ARBA00022475"/>
    </source>
</evidence>
<feature type="transmembrane region" description="Helical" evidence="6">
    <location>
        <begin position="33"/>
        <end position="58"/>
    </location>
</feature>
<keyword evidence="2" id="KW-1003">Cell membrane</keyword>
<comment type="caution">
    <text evidence="8">The sequence shown here is derived from an EMBL/GenBank/DDBJ whole genome shotgun (WGS) entry which is preliminary data.</text>
</comment>
<feature type="domain" description="Phage shock protein PspC N-terminal" evidence="7">
    <location>
        <begin position="2"/>
        <end position="60"/>
    </location>
</feature>
<evidence type="ECO:0000313" key="9">
    <source>
        <dbReference type="Proteomes" id="UP000321574"/>
    </source>
</evidence>
<evidence type="ECO:0000256" key="1">
    <source>
        <dbReference type="ARBA" id="ARBA00004162"/>
    </source>
</evidence>
<dbReference type="EMBL" id="VDUW01000004">
    <property type="protein sequence ID" value="TXL64988.1"/>
    <property type="molecule type" value="Genomic_DNA"/>
</dbReference>
<keyword evidence="4 6" id="KW-1133">Transmembrane helix</keyword>
<dbReference type="InterPro" id="IPR052027">
    <property type="entry name" value="PspC"/>
</dbReference>
<keyword evidence="3 6" id="KW-0812">Transmembrane</keyword>
<organism evidence="8 9">
    <name type="scientific">Cerasibacillus terrae</name>
    <dbReference type="NCBI Taxonomy" id="2498845"/>
    <lineage>
        <taxon>Bacteria</taxon>
        <taxon>Bacillati</taxon>
        <taxon>Bacillota</taxon>
        <taxon>Bacilli</taxon>
        <taxon>Bacillales</taxon>
        <taxon>Bacillaceae</taxon>
        <taxon>Cerasibacillus</taxon>
    </lineage>
</organism>
<evidence type="ECO:0000313" key="8">
    <source>
        <dbReference type="EMBL" id="TXL64988.1"/>
    </source>
</evidence>
<comment type="subcellular location">
    <subcellularLocation>
        <location evidence="1">Cell membrane</location>
        <topology evidence="1">Single-pass membrane protein</topology>
    </subcellularLocation>
</comment>
<dbReference type="RefSeq" id="WP_147666710.1">
    <property type="nucleotide sequence ID" value="NZ_VDUW01000004.1"/>
</dbReference>
<protein>
    <submittedName>
        <fullName evidence="8">PspC domain-containing protein</fullName>
    </submittedName>
</protein>
<dbReference type="PANTHER" id="PTHR33885:SF3">
    <property type="entry name" value="PHAGE SHOCK PROTEIN C"/>
    <property type="match status" value="1"/>
</dbReference>
<dbReference type="AlphaFoldDB" id="A0A5C8NUY3"/>
<dbReference type="Pfam" id="PF04024">
    <property type="entry name" value="PspC"/>
    <property type="match status" value="1"/>
</dbReference>
<reference evidence="8 9" key="1">
    <citation type="submission" date="2019-06" db="EMBL/GenBank/DDBJ databases">
        <title>Cerasibacillus sp. nov., isolated from maize field.</title>
        <authorList>
            <person name="Lin S.-Y."/>
            <person name="Tsai C.-F."/>
            <person name="Young C.-C."/>
        </authorList>
    </citation>
    <scope>NUCLEOTIDE SEQUENCE [LARGE SCALE GENOMIC DNA]</scope>
    <source>
        <strain evidence="8 9">CC-CFT480</strain>
    </source>
</reference>
<dbReference type="InterPro" id="IPR007168">
    <property type="entry name" value="Phageshock_PspC_N"/>
</dbReference>
<dbReference type="GO" id="GO:0005886">
    <property type="term" value="C:plasma membrane"/>
    <property type="evidence" value="ECO:0007669"/>
    <property type="project" value="UniProtKB-SubCell"/>
</dbReference>
<dbReference type="PANTHER" id="PTHR33885">
    <property type="entry name" value="PHAGE SHOCK PROTEIN C"/>
    <property type="match status" value="1"/>
</dbReference>
<proteinExistence type="predicted"/>
<gene>
    <name evidence="8" type="ORF">FHP05_07540</name>
</gene>
<name>A0A5C8NUY3_9BACI</name>